<evidence type="ECO:0000259" key="10">
    <source>
        <dbReference type="Pfam" id="PF00696"/>
    </source>
</evidence>
<comment type="function">
    <text evidence="9">Catalyzes the ATP-dependent phosphorylation of N-acetyl-L-glutamate.</text>
</comment>
<dbReference type="GO" id="GO:0005524">
    <property type="term" value="F:ATP binding"/>
    <property type="evidence" value="ECO:0007669"/>
    <property type="project" value="UniProtKB-UniRule"/>
</dbReference>
<keyword evidence="3 9" id="KW-0028">Amino-acid biosynthesis</keyword>
<gene>
    <name evidence="9 11" type="primary">argB</name>
    <name evidence="11" type="ORF">JF887_05575</name>
</gene>
<dbReference type="Gene3D" id="3.40.1160.10">
    <property type="entry name" value="Acetylglutamate kinase-like"/>
    <property type="match status" value="1"/>
</dbReference>
<evidence type="ECO:0000313" key="11">
    <source>
        <dbReference type="EMBL" id="MBJ7608884.1"/>
    </source>
</evidence>
<dbReference type="PRINTS" id="PR00474">
    <property type="entry name" value="GLU5KINASE"/>
</dbReference>
<dbReference type="GO" id="GO:0042450">
    <property type="term" value="P:L-arginine biosynthetic process via ornithine"/>
    <property type="evidence" value="ECO:0007669"/>
    <property type="project" value="UniProtKB-UniRule"/>
</dbReference>
<dbReference type="InterPro" id="IPR001048">
    <property type="entry name" value="Asp/Glu/Uridylate_kinase"/>
</dbReference>
<feature type="site" description="Transition state stabilizer" evidence="9">
    <location>
        <position position="48"/>
    </location>
</feature>
<dbReference type="FunFam" id="3.40.1160.10:FF:000004">
    <property type="entry name" value="Acetylglutamate kinase"/>
    <property type="match status" value="1"/>
</dbReference>
<dbReference type="AlphaFoldDB" id="A0A934KLY2"/>
<dbReference type="GO" id="GO:0003991">
    <property type="term" value="F:acetylglutamate kinase activity"/>
    <property type="evidence" value="ECO:0007669"/>
    <property type="project" value="UniProtKB-UniRule"/>
</dbReference>
<keyword evidence="9" id="KW-0963">Cytoplasm</keyword>
<keyword evidence="7 9" id="KW-0067">ATP-binding</keyword>
<comment type="subcellular location">
    <subcellularLocation>
        <location evidence="9">Cytoplasm</location>
    </subcellularLocation>
</comment>
<evidence type="ECO:0000256" key="4">
    <source>
        <dbReference type="ARBA" id="ARBA00022679"/>
    </source>
</evidence>
<evidence type="ECO:0000256" key="3">
    <source>
        <dbReference type="ARBA" id="ARBA00022605"/>
    </source>
</evidence>
<dbReference type="SUPFAM" id="SSF53633">
    <property type="entry name" value="Carbamate kinase-like"/>
    <property type="match status" value="1"/>
</dbReference>
<comment type="similarity">
    <text evidence="9">Belongs to the acetylglutamate kinase family. ArgB subfamily.</text>
</comment>
<dbReference type="PANTHER" id="PTHR23342:SF0">
    <property type="entry name" value="N-ACETYLGLUTAMATE SYNTHASE, MITOCHONDRIAL"/>
    <property type="match status" value="1"/>
</dbReference>
<dbReference type="GO" id="GO:0005737">
    <property type="term" value="C:cytoplasm"/>
    <property type="evidence" value="ECO:0007669"/>
    <property type="project" value="UniProtKB-SubCell"/>
</dbReference>
<dbReference type="EC" id="2.7.2.8" evidence="9"/>
<feature type="binding site" evidence="9">
    <location>
        <position position="200"/>
    </location>
    <ligand>
        <name>substrate</name>
    </ligand>
</feature>
<dbReference type="PIRSF" id="PIRSF000728">
    <property type="entry name" value="NAGK"/>
    <property type="match status" value="1"/>
</dbReference>
<dbReference type="InterPro" id="IPR001057">
    <property type="entry name" value="Glu/AcGlu_kinase"/>
</dbReference>
<keyword evidence="2 9" id="KW-0055">Arginine biosynthesis</keyword>
<dbReference type="Pfam" id="PF00696">
    <property type="entry name" value="AA_kinase"/>
    <property type="match status" value="1"/>
</dbReference>
<dbReference type="InterPro" id="IPR037528">
    <property type="entry name" value="ArgB"/>
</dbReference>
<accession>A0A934KLY2</accession>
<name>A0A934KLY2_9BACT</name>
<dbReference type="EMBL" id="JAEKNN010000026">
    <property type="protein sequence ID" value="MBJ7608884.1"/>
    <property type="molecule type" value="Genomic_DNA"/>
</dbReference>
<evidence type="ECO:0000256" key="6">
    <source>
        <dbReference type="ARBA" id="ARBA00022777"/>
    </source>
</evidence>
<protein>
    <recommendedName>
        <fullName evidence="9">Acetylglutamate kinase</fullName>
        <ecNumber evidence="9">2.7.2.8</ecNumber>
    </recommendedName>
    <alternativeName>
        <fullName evidence="9">N-acetyl-L-glutamate 5-phosphotransferase</fullName>
    </alternativeName>
    <alternativeName>
        <fullName evidence="9">NAG kinase</fullName>
        <shortName evidence="9">NAGK</shortName>
    </alternativeName>
</protein>
<feature type="binding site" evidence="9">
    <location>
        <position position="104"/>
    </location>
    <ligand>
        <name>substrate</name>
    </ligand>
</feature>
<keyword evidence="5 9" id="KW-0547">Nucleotide-binding</keyword>
<keyword evidence="4 9" id="KW-0808">Transferase</keyword>
<proteinExistence type="inferred from homology"/>
<evidence type="ECO:0000256" key="9">
    <source>
        <dbReference type="HAMAP-Rule" id="MF_00082"/>
    </source>
</evidence>
<feature type="site" description="Transition state stabilizer" evidence="9">
    <location>
        <position position="260"/>
    </location>
</feature>
<dbReference type="InterPro" id="IPR004662">
    <property type="entry name" value="AcgluKinase_fam"/>
</dbReference>
<feature type="domain" description="Aspartate/glutamate/uridylate kinase" evidence="10">
    <location>
        <begin position="44"/>
        <end position="277"/>
    </location>
</feature>
<evidence type="ECO:0000256" key="7">
    <source>
        <dbReference type="ARBA" id="ARBA00022840"/>
    </source>
</evidence>
<dbReference type="PANTHER" id="PTHR23342">
    <property type="entry name" value="N-ACETYLGLUTAMATE SYNTHASE"/>
    <property type="match status" value="1"/>
</dbReference>
<sequence length="306" mass="32207">MCTSTPTTRHEDCTVTVETIDLRLRRAQTLIEALPYIRRFSGHTLVIKLGGAAAAAGNLDEFLQDVVLLRFVGMRPVLVHGGGPEISSWQRRMGMTPRFVNGLRVTDSATMEVVKMVLTGKVGPDLVARIHRLGGSAIGLSGEDGPTLLVRRAQNNGGEDLGLVGEVDQVNVEPVVSILDQGRIPVVASIGLGYDGEAYNVNADAVAAELAVALQATKLILLTDVDGVHDVTGALLSELDAQRADQLIVDGVIAGGMVPKVRAALRALGSVEAAHIIDGRVAHALLLELLTAEGVGTMFAGVARHD</sequence>
<organism evidence="11 12">
    <name type="scientific">Candidatus Amunia macphersoniae</name>
    <dbReference type="NCBI Taxonomy" id="3127014"/>
    <lineage>
        <taxon>Bacteria</taxon>
        <taxon>Bacillati</taxon>
        <taxon>Candidatus Dormiibacterota</taxon>
        <taxon>Candidatus Dormibacteria</taxon>
        <taxon>Candidatus Aeolococcales</taxon>
        <taxon>Candidatus Aeolococcaceae</taxon>
        <taxon>Candidatus Amunia</taxon>
    </lineage>
</organism>
<dbReference type="NCBIfam" id="TIGR00761">
    <property type="entry name" value="argB"/>
    <property type="match status" value="1"/>
</dbReference>
<dbReference type="Proteomes" id="UP000614410">
    <property type="component" value="Unassembled WGS sequence"/>
</dbReference>
<evidence type="ECO:0000313" key="12">
    <source>
        <dbReference type="Proteomes" id="UP000614410"/>
    </source>
</evidence>
<feature type="binding site" evidence="9">
    <location>
        <begin position="82"/>
        <end position="83"/>
    </location>
    <ligand>
        <name>substrate</name>
    </ligand>
</feature>
<comment type="caution">
    <text evidence="11">The sequence shown here is derived from an EMBL/GenBank/DDBJ whole genome shotgun (WGS) entry which is preliminary data.</text>
</comment>
<evidence type="ECO:0000256" key="8">
    <source>
        <dbReference type="ARBA" id="ARBA00048141"/>
    </source>
</evidence>
<reference evidence="11 12" key="1">
    <citation type="submission" date="2020-10" db="EMBL/GenBank/DDBJ databases">
        <title>Ca. Dormibacterota MAGs.</title>
        <authorList>
            <person name="Montgomery K."/>
        </authorList>
    </citation>
    <scope>NUCLEOTIDE SEQUENCE [LARGE SCALE GENOMIC DNA]</scope>
    <source>
        <strain evidence="11">Mitchell_Peninsula_5</strain>
    </source>
</reference>
<dbReference type="HAMAP" id="MF_00082">
    <property type="entry name" value="ArgB"/>
    <property type="match status" value="1"/>
</dbReference>
<evidence type="ECO:0000256" key="1">
    <source>
        <dbReference type="ARBA" id="ARBA00004828"/>
    </source>
</evidence>
<comment type="pathway">
    <text evidence="1 9">Amino-acid biosynthesis; L-arginine biosynthesis; N(2)-acetyl-L-ornithine from L-glutamate: step 2/4.</text>
</comment>
<comment type="catalytic activity">
    <reaction evidence="8 9">
        <text>N-acetyl-L-glutamate + ATP = N-acetyl-L-glutamyl 5-phosphate + ADP</text>
        <dbReference type="Rhea" id="RHEA:14629"/>
        <dbReference type="ChEBI" id="CHEBI:30616"/>
        <dbReference type="ChEBI" id="CHEBI:44337"/>
        <dbReference type="ChEBI" id="CHEBI:57936"/>
        <dbReference type="ChEBI" id="CHEBI:456216"/>
        <dbReference type="EC" id="2.7.2.8"/>
    </reaction>
</comment>
<evidence type="ECO:0000256" key="2">
    <source>
        <dbReference type="ARBA" id="ARBA00022571"/>
    </source>
</evidence>
<keyword evidence="6 9" id="KW-0418">Kinase</keyword>
<dbReference type="InterPro" id="IPR036393">
    <property type="entry name" value="AceGlu_kinase-like_sf"/>
</dbReference>
<evidence type="ECO:0000256" key="5">
    <source>
        <dbReference type="ARBA" id="ARBA00022741"/>
    </source>
</evidence>